<dbReference type="SUPFAM" id="SSF82771">
    <property type="entry name" value="GIY-YIG endonuclease"/>
    <property type="match status" value="1"/>
</dbReference>
<dbReference type="InterPro" id="IPR035901">
    <property type="entry name" value="GIY-YIG_endonuc_sf"/>
</dbReference>
<dbReference type="EMBL" id="PFAO01000074">
    <property type="protein sequence ID" value="PIT94649.1"/>
    <property type="molecule type" value="Genomic_DNA"/>
</dbReference>
<dbReference type="Pfam" id="PF01541">
    <property type="entry name" value="GIY-YIG"/>
    <property type="match status" value="1"/>
</dbReference>
<gene>
    <name evidence="3" type="ORF">COT96_02985</name>
</gene>
<evidence type="ECO:0000313" key="4">
    <source>
        <dbReference type="Proteomes" id="UP000228964"/>
    </source>
</evidence>
<dbReference type="AlphaFoldDB" id="A0A2M6WPD9"/>
<dbReference type="CDD" id="cd10448">
    <property type="entry name" value="GIY-YIG_unchar_3"/>
    <property type="match status" value="1"/>
</dbReference>
<name>A0A2M6WPD9_9BACT</name>
<dbReference type="PANTHER" id="PTHR34477">
    <property type="entry name" value="UPF0213 PROTEIN YHBQ"/>
    <property type="match status" value="1"/>
</dbReference>
<dbReference type="PROSITE" id="PS50164">
    <property type="entry name" value="GIY_YIG"/>
    <property type="match status" value="1"/>
</dbReference>
<reference evidence="4" key="1">
    <citation type="submission" date="2017-09" db="EMBL/GenBank/DDBJ databases">
        <title>Depth-based differentiation of microbial function through sediment-hosted aquifers and enrichment of novel symbionts in the deep terrestrial subsurface.</title>
        <authorList>
            <person name="Probst A.J."/>
            <person name="Ladd B."/>
            <person name="Jarett J.K."/>
            <person name="Geller-Mcgrath D.E."/>
            <person name="Sieber C.M.K."/>
            <person name="Emerson J.B."/>
            <person name="Anantharaman K."/>
            <person name="Thomas B.C."/>
            <person name="Malmstrom R."/>
            <person name="Stieglmeier M."/>
            <person name="Klingl A."/>
            <person name="Woyke T."/>
            <person name="Ryan C.M."/>
            <person name="Banfield J.F."/>
        </authorList>
    </citation>
    <scope>NUCLEOTIDE SEQUENCE [LARGE SCALE GENOMIC DNA]</scope>
</reference>
<dbReference type="InterPro" id="IPR050190">
    <property type="entry name" value="UPF0213_domain"/>
</dbReference>
<dbReference type="PANTHER" id="PTHR34477:SF5">
    <property type="entry name" value="BSL5627 PROTEIN"/>
    <property type="match status" value="1"/>
</dbReference>
<sequence length="140" mass="17038">MAHKYKDYQFAIYIVGNFQKTTFYIGFTNNLVKRTIEHKYGIGSNFTSKYKLTELVYYEFYQYAPDAISREKELKKWRREKKIKLIKTMNPEMKDLSEKIFKDYDIKKDEIEEYVKQFKNLLKISPPRQARGRNDKNVYD</sequence>
<evidence type="ECO:0000259" key="2">
    <source>
        <dbReference type="PROSITE" id="PS50164"/>
    </source>
</evidence>
<comment type="caution">
    <text evidence="3">The sequence shown here is derived from an EMBL/GenBank/DDBJ whole genome shotgun (WGS) entry which is preliminary data.</text>
</comment>
<evidence type="ECO:0000313" key="3">
    <source>
        <dbReference type="EMBL" id="PIT94649.1"/>
    </source>
</evidence>
<accession>A0A2M6WPD9</accession>
<evidence type="ECO:0000256" key="1">
    <source>
        <dbReference type="ARBA" id="ARBA00007435"/>
    </source>
</evidence>
<dbReference type="Gene3D" id="3.40.1440.10">
    <property type="entry name" value="GIY-YIG endonuclease"/>
    <property type="match status" value="1"/>
</dbReference>
<comment type="similarity">
    <text evidence="1">Belongs to the UPF0213 family.</text>
</comment>
<feature type="domain" description="GIY-YIG" evidence="2">
    <location>
        <begin position="8"/>
        <end position="84"/>
    </location>
</feature>
<proteinExistence type="inferred from homology"/>
<dbReference type="Proteomes" id="UP000228964">
    <property type="component" value="Unassembled WGS sequence"/>
</dbReference>
<dbReference type="InterPro" id="IPR000305">
    <property type="entry name" value="GIY-YIG_endonuc"/>
</dbReference>
<organism evidence="3 4">
    <name type="scientific">Candidatus Falkowbacteria bacterium CG10_big_fil_rev_8_21_14_0_10_38_22</name>
    <dbReference type="NCBI Taxonomy" id="1974564"/>
    <lineage>
        <taxon>Bacteria</taxon>
        <taxon>Candidatus Falkowiibacteriota</taxon>
    </lineage>
</organism>
<protein>
    <submittedName>
        <fullName evidence="3">Excinuclease ABC subunit C</fullName>
    </submittedName>
</protein>